<evidence type="ECO:0000256" key="5">
    <source>
        <dbReference type="HAMAP-Rule" id="MF_00378"/>
    </source>
</evidence>
<evidence type="ECO:0000259" key="7">
    <source>
        <dbReference type="Pfam" id="PF02601"/>
    </source>
</evidence>
<dbReference type="GO" id="GO:0009318">
    <property type="term" value="C:exodeoxyribonuclease VII complex"/>
    <property type="evidence" value="ECO:0007669"/>
    <property type="project" value="UniProtKB-UniRule"/>
</dbReference>
<keyword evidence="10" id="KW-1185">Reference proteome</keyword>
<dbReference type="GO" id="GO:0006308">
    <property type="term" value="P:DNA catabolic process"/>
    <property type="evidence" value="ECO:0007669"/>
    <property type="project" value="UniProtKB-UniRule"/>
</dbReference>
<keyword evidence="2 5" id="KW-0540">Nuclease</keyword>
<accession>A0A9E8ZEN1</accession>
<organism evidence="9 10">
    <name type="scientific">Thermocoleostomius sinensis A174</name>
    <dbReference type="NCBI Taxonomy" id="2016057"/>
    <lineage>
        <taxon>Bacteria</taxon>
        <taxon>Bacillati</taxon>
        <taxon>Cyanobacteriota</taxon>
        <taxon>Cyanophyceae</taxon>
        <taxon>Oculatellales</taxon>
        <taxon>Oculatellaceae</taxon>
        <taxon>Thermocoleostomius</taxon>
    </lineage>
</organism>
<evidence type="ECO:0000313" key="9">
    <source>
        <dbReference type="EMBL" id="WAL61612.1"/>
    </source>
</evidence>
<protein>
    <recommendedName>
        <fullName evidence="5">Exodeoxyribonuclease 7 large subunit</fullName>
        <ecNumber evidence="5">3.1.11.6</ecNumber>
    </recommendedName>
    <alternativeName>
        <fullName evidence="5">Exodeoxyribonuclease VII large subunit</fullName>
        <shortName evidence="5">Exonuclease VII large subunit</shortName>
    </alternativeName>
</protein>
<dbReference type="RefSeq" id="WP_268611622.1">
    <property type="nucleotide sequence ID" value="NZ_CP113797.1"/>
</dbReference>
<proteinExistence type="inferred from homology"/>
<comment type="similarity">
    <text evidence="5 6">Belongs to the XseA family.</text>
</comment>
<feature type="domain" description="Exonuclease VII large subunit C-terminal" evidence="7">
    <location>
        <begin position="134"/>
        <end position="313"/>
    </location>
</feature>
<keyword evidence="4 5" id="KW-0269">Exonuclease</keyword>
<evidence type="ECO:0000313" key="10">
    <source>
        <dbReference type="Proteomes" id="UP001163152"/>
    </source>
</evidence>
<dbReference type="PANTHER" id="PTHR30008:SF0">
    <property type="entry name" value="EXODEOXYRIBONUCLEASE 7 LARGE SUBUNIT"/>
    <property type="match status" value="1"/>
</dbReference>
<dbReference type="HAMAP" id="MF_00378">
    <property type="entry name" value="Exonuc_7_L"/>
    <property type="match status" value="1"/>
</dbReference>
<dbReference type="CDD" id="cd04489">
    <property type="entry name" value="ExoVII_LU_OBF"/>
    <property type="match status" value="1"/>
</dbReference>
<evidence type="ECO:0000259" key="8">
    <source>
        <dbReference type="Pfam" id="PF13742"/>
    </source>
</evidence>
<name>A0A9E8ZEN1_9CYAN</name>
<dbReference type="Pfam" id="PF13742">
    <property type="entry name" value="tRNA_anti_2"/>
    <property type="match status" value="1"/>
</dbReference>
<comment type="subunit">
    <text evidence="5">Heterooligomer composed of large and small subunits.</text>
</comment>
<dbReference type="InterPro" id="IPR025824">
    <property type="entry name" value="OB-fold_nuc-bd_dom"/>
</dbReference>
<keyword evidence="3 5" id="KW-0378">Hydrolase</keyword>
<evidence type="ECO:0000256" key="2">
    <source>
        <dbReference type="ARBA" id="ARBA00022722"/>
    </source>
</evidence>
<dbReference type="Pfam" id="PF02601">
    <property type="entry name" value="Exonuc_VII_L"/>
    <property type="match status" value="1"/>
</dbReference>
<dbReference type="InterPro" id="IPR003753">
    <property type="entry name" value="Exonuc_VII_L"/>
</dbReference>
<evidence type="ECO:0000256" key="6">
    <source>
        <dbReference type="RuleBase" id="RU004355"/>
    </source>
</evidence>
<sequence>MTSNLPSLLLPDTALSVTGLTAYIQALLEQDQQLQQVWVTGEVSSATRYRSGLFFTLQDPDAQAAINCVVWNSQLNRLAVLPEPGEQLIILGRVQIYPQKGSYQLIVWQALPAGEGLRALRYRQLRKRLESEGLFDLARKRSLPPYPQTIAVVTSPQAAAWGDIKRTLKRRYPGLRVLFSPALVQGEQAPLSIVQAINRVERDGRAEVLILSRGGGATEDMACFNDERVVRAVAECSIPIVAGIGHQRDESLADLVADVYAHTPTAAAEQTVPLLADVYAEHQERIAVLNRTVTATLYQSYAELERLRSRLQRLHLDRQIRQETQSIAWVHQRLVQSTHQRLQQSIQHCHLLRQKLVALDPKSVLQRGYAVVCQEQTGSTVRSTADVTVGQALTIQLASGRLTVTVTNLHSDSTAAASILEDRIEPSSNYQL</sequence>
<dbReference type="EC" id="3.1.11.6" evidence="5"/>
<keyword evidence="1 5" id="KW-0963">Cytoplasm</keyword>
<reference evidence="9" key="1">
    <citation type="submission" date="2022-12" db="EMBL/GenBank/DDBJ databases">
        <title>Polyphasic identification of a Novel Hot-Spring Cyanobacterium Ocullathermofonsia sinensis gen nov. sp. nov. and Genomic Insights on its Adaptations to the Thermal Habitat.</title>
        <authorList>
            <person name="Daroch M."/>
            <person name="Tang J."/>
            <person name="Jiang Y."/>
        </authorList>
    </citation>
    <scope>NUCLEOTIDE SEQUENCE</scope>
    <source>
        <strain evidence="9">PKUAC-SCTA174</strain>
    </source>
</reference>
<dbReference type="GO" id="GO:0008855">
    <property type="term" value="F:exodeoxyribonuclease VII activity"/>
    <property type="evidence" value="ECO:0007669"/>
    <property type="project" value="UniProtKB-UniRule"/>
</dbReference>
<dbReference type="InterPro" id="IPR020579">
    <property type="entry name" value="Exonuc_VII_lsu_C"/>
</dbReference>
<dbReference type="EMBL" id="CP113797">
    <property type="protein sequence ID" value="WAL61612.1"/>
    <property type="molecule type" value="Genomic_DNA"/>
</dbReference>
<dbReference type="GO" id="GO:0005737">
    <property type="term" value="C:cytoplasm"/>
    <property type="evidence" value="ECO:0007669"/>
    <property type="project" value="UniProtKB-SubCell"/>
</dbReference>
<dbReference type="KEGG" id="tsin:OXH18_06400"/>
<evidence type="ECO:0000256" key="3">
    <source>
        <dbReference type="ARBA" id="ARBA00022801"/>
    </source>
</evidence>
<dbReference type="Proteomes" id="UP001163152">
    <property type="component" value="Chromosome"/>
</dbReference>
<comment type="catalytic activity">
    <reaction evidence="5 6">
        <text>Exonucleolytic cleavage in either 5'- to 3'- or 3'- to 5'-direction to yield nucleoside 5'-phosphates.</text>
        <dbReference type="EC" id="3.1.11.6"/>
    </reaction>
</comment>
<dbReference type="AlphaFoldDB" id="A0A9E8ZEN1"/>
<evidence type="ECO:0000256" key="4">
    <source>
        <dbReference type="ARBA" id="ARBA00022839"/>
    </source>
</evidence>
<dbReference type="NCBIfam" id="TIGR00237">
    <property type="entry name" value="xseA"/>
    <property type="match status" value="1"/>
</dbReference>
<dbReference type="GO" id="GO:0003676">
    <property type="term" value="F:nucleic acid binding"/>
    <property type="evidence" value="ECO:0007669"/>
    <property type="project" value="InterPro"/>
</dbReference>
<comment type="subcellular location">
    <subcellularLocation>
        <location evidence="5 6">Cytoplasm</location>
    </subcellularLocation>
</comment>
<evidence type="ECO:0000256" key="1">
    <source>
        <dbReference type="ARBA" id="ARBA00022490"/>
    </source>
</evidence>
<dbReference type="PANTHER" id="PTHR30008">
    <property type="entry name" value="EXODEOXYRIBONUCLEASE 7 LARGE SUBUNIT"/>
    <property type="match status" value="1"/>
</dbReference>
<gene>
    <name evidence="5 9" type="primary">xseA</name>
    <name evidence="9" type="ORF">OXH18_06400</name>
</gene>
<feature type="domain" description="OB-fold nucleic acid binding" evidence="8">
    <location>
        <begin position="15"/>
        <end position="109"/>
    </location>
</feature>
<comment type="function">
    <text evidence="5">Bidirectionally degrades single-stranded DNA into large acid-insoluble oligonucleotides, which are then degraded further into small acid-soluble oligonucleotides.</text>
</comment>